<comment type="caution">
    <text evidence="10">The sequence shown here is derived from an EMBL/GenBank/DDBJ whole genome shotgun (WGS) entry which is preliminary data.</text>
</comment>
<evidence type="ECO:0000256" key="2">
    <source>
        <dbReference type="ARBA" id="ARBA00022485"/>
    </source>
</evidence>
<dbReference type="GO" id="GO:0009098">
    <property type="term" value="P:L-leucine biosynthetic process"/>
    <property type="evidence" value="ECO:0007669"/>
    <property type="project" value="UniProtKB-UniRule"/>
</dbReference>
<dbReference type="GO" id="GO:0051539">
    <property type="term" value="F:4 iron, 4 sulfur cluster binding"/>
    <property type="evidence" value="ECO:0007669"/>
    <property type="project" value="UniProtKB-KW"/>
</dbReference>
<name>A0A7C3WTJ7_9BACT</name>
<evidence type="ECO:0000256" key="3">
    <source>
        <dbReference type="ARBA" id="ARBA00022723"/>
    </source>
</evidence>
<keyword evidence="1 8" id="KW-0432">Leucine biosynthesis</keyword>
<dbReference type="CDD" id="cd01583">
    <property type="entry name" value="IPMI"/>
    <property type="match status" value="1"/>
</dbReference>
<evidence type="ECO:0000256" key="7">
    <source>
        <dbReference type="ARBA" id="ARBA00023304"/>
    </source>
</evidence>
<evidence type="ECO:0000256" key="5">
    <source>
        <dbReference type="ARBA" id="ARBA00023014"/>
    </source>
</evidence>
<dbReference type="InterPro" id="IPR011826">
    <property type="entry name" value="HAcnase/IPMdehydase_lsu_prok"/>
</dbReference>
<keyword evidence="5 8" id="KW-0411">Iron-sulfur</keyword>
<dbReference type="InterPro" id="IPR050067">
    <property type="entry name" value="IPM_dehydratase_rel_enz"/>
</dbReference>
<feature type="binding site" evidence="8">
    <location>
        <position position="360"/>
    </location>
    <ligand>
        <name>[4Fe-4S] cluster</name>
        <dbReference type="ChEBI" id="CHEBI:49883"/>
    </ligand>
</feature>
<proteinExistence type="inferred from homology"/>
<comment type="function">
    <text evidence="8">Catalyzes the isomerization between 2-isopropylmalate and 3-isopropylmalate, via the formation of 2-isopropylmaleate.</text>
</comment>
<keyword evidence="6 8" id="KW-0456">Lyase</keyword>
<evidence type="ECO:0000259" key="9">
    <source>
        <dbReference type="Pfam" id="PF00330"/>
    </source>
</evidence>
<keyword evidence="7 8" id="KW-0100">Branched-chain amino acid biosynthesis</keyword>
<dbReference type="EMBL" id="DTGA01000202">
    <property type="protein sequence ID" value="HGB31729.1"/>
    <property type="molecule type" value="Genomic_DNA"/>
</dbReference>
<evidence type="ECO:0000313" key="10">
    <source>
        <dbReference type="EMBL" id="HGB31729.1"/>
    </source>
</evidence>
<sequence length="418" mass="45265">MGKTIAEKIFSNHTNKDVKAGDIIIAKLDALMGQDGTSPLAIKVFEELGGTRVINPEKVLLVMDHSVPPPNEGVANLHKLMREFAEKYGTQITEFGEGVCHQVFMERGLATPGSLVIGADSHTCTYGALNCFSTGVGSSELAAAMYTGKLWFKVPSTVKININGKLPKGVVSKDIILYLVGYFKADGLTYKAIEFDGETIRDLSIDGRATITNMVVEMGAKAGIMPFDEKTKEFFKNIGIVINNGIEADKDAEYESIYNFDISNLEPQVALPHTVDNVYPISQIEKIKIHEAFIGTCTNGRLEDLRYAAQILKGKKVNKNVKLIITPASKRIYMQALKEGLIETFLNAGAVVTNPGCGPCVGTHQGVPADGENVISTANRNFKGRMGNNKALIHLASPLTVAASAIKGEITDPREFLD</sequence>
<evidence type="ECO:0000256" key="8">
    <source>
        <dbReference type="HAMAP-Rule" id="MF_01027"/>
    </source>
</evidence>
<evidence type="ECO:0000256" key="4">
    <source>
        <dbReference type="ARBA" id="ARBA00023004"/>
    </source>
</evidence>
<dbReference type="PRINTS" id="PR00415">
    <property type="entry name" value="ACONITASE"/>
</dbReference>
<dbReference type="PROSITE" id="PS00450">
    <property type="entry name" value="ACONITASE_1"/>
    <property type="match status" value="1"/>
</dbReference>
<keyword evidence="8" id="KW-0028">Amino-acid biosynthesis</keyword>
<evidence type="ECO:0000256" key="6">
    <source>
        <dbReference type="ARBA" id="ARBA00023239"/>
    </source>
</evidence>
<dbReference type="InterPro" id="IPR033941">
    <property type="entry name" value="IPMI_cat"/>
</dbReference>
<protein>
    <recommendedName>
        <fullName evidence="8">3-isopropylmalate dehydratase large subunit</fullName>
        <ecNumber evidence="8">4.2.1.33</ecNumber>
    </recommendedName>
    <alternativeName>
        <fullName evidence="8">Alpha-IPM isomerase</fullName>
        <shortName evidence="8">IPMI</shortName>
    </alternativeName>
    <alternativeName>
        <fullName evidence="8">Isopropylmalate isomerase</fullName>
    </alternativeName>
</protein>
<dbReference type="InterPro" id="IPR015931">
    <property type="entry name" value="Acnase/IPM_dHydase_lsu_aba_1/3"/>
</dbReference>
<dbReference type="PANTHER" id="PTHR43822:SF2">
    <property type="entry name" value="HOMOACONITASE, MITOCHONDRIAL"/>
    <property type="match status" value="1"/>
</dbReference>
<dbReference type="PANTHER" id="PTHR43822">
    <property type="entry name" value="HOMOACONITASE, MITOCHONDRIAL-RELATED"/>
    <property type="match status" value="1"/>
</dbReference>
<feature type="binding site" evidence="8">
    <location>
        <position position="357"/>
    </location>
    <ligand>
        <name>[4Fe-4S] cluster</name>
        <dbReference type="ChEBI" id="CHEBI:49883"/>
    </ligand>
</feature>
<accession>A0A7C3WTJ7</accession>
<comment type="catalytic activity">
    <reaction evidence="8">
        <text>(2R,3S)-3-isopropylmalate = (2S)-2-isopropylmalate</text>
        <dbReference type="Rhea" id="RHEA:32287"/>
        <dbReference type="ChEBI" id="CHEBI:1178"/>
        <dbReference type="ChEBI" id="CHEBI:35121"/>
        <dbReference type="EC" id="4.2.1.33"/>
    </reaction>
</comment>
<dbReference type="UniPathway" id="UPA00048">
    <property type="reaction ID" value="UER00071"/>
</dbReference>
<dbReference type="GO" id="GO:0046872">
    <property type="term" value="F:metal ion binding"/>
    <property type="evidence" value="ECO:0007669"/>
    <property type="project" value="UniProtKB-KW"/>
</dbReference>
<dbReference type="Gene3D" id="3.30.499.10">
    <property type="entry name" value="Aconitase, domain 3"/>
    <property type="match status" value="2"/>
</dbReference>
<organism evidence="10">
    <name type="scientific">Dictyoglomus turgidum</name>
    <dbReference type="NCBI Taxonomy" id="513050"/>
    <lineage>
        <taxon>Bacteria</taxon>
        <taxon>Pseudomonadati</taxon>
        <taxon>Dictyoglomota</taxon>
        <taxon>Dictyoglomia</taxon>
        <taxon>Dictyoglomales</taxon>
        <taxon>Dictyoglomaceae</taxon>
        <taxon>Dictyoglomus</taxon>
    </lineage>
</organism>
<comment type="similarity">
    <text evidence="8">Belongs to the aconitase/IPM isomerase family. LeuC type 2 subfamily.</text>
</comment>
<dbReference type="NCBIfam" id="TIGR02086">
    <property type="entry name" value="IPMI_arch"/>
    <property type="match status" value="1"/>
</dbReference>
<comment type="subunit">
    <text evidence="8">Heterodimer of LeuC and LeuD.</text>
</comment>
<dbReference type="NCBIfam" id="NF001614">
    <property type="entry name" value="PRK00402.1"/>
    <property type="match status" value="1"/>
</dbReference>
<keyword evidence="2 8" id="KW-0004">4Fe-4S</keyword>
<dbReference type="GO" id="GO:0003861">
    <property type="term" value="F:3-isopropylmalate dehydratase activity"/>
    <property type="evidence" value="ECO:0007669"/>
    <property type="project" value="UniProtKB-UniRule"/>
</dbReference>
<dbReference type="InterPro" id="IPR001030">
    <property type="entry name" value="Acoase/IPM_deHydtase_lsu_aba"/>
</dbReference>
<gene>
    <name evidence="8" type="primary">leuC</name>
    <name evidence="10" type="ORF">ENV35_07645</name>
</gene>
<comment type="pathway">
    <text evidence="8">Amino-acid biosynthesis; L-leucine biosynthesis; L-leucine from 3-methyl-2-oxobutanoate: step 2/4.</text>
</comment>
<dbReference type="InterPro" id="IPR018136">
    <property type="entry name" value="Aconitase_4Fe-4S_BS"/>
</dbReference>
<dbReference type="EC" id="4.2.1.33" evidence="8"/>
<dbReference type="SUPFAM" id="SSF53732">
    <property type="entry name" value="Aconitase iron-sulfur domain"/>
    <property type="match status" value="1"/>
</dbReference>
<dbReference type="InterPro" id="IPR036008">
    <property type="entry name" value="Aconitase_4Fe-4S_dom"/>
</dbReference>
<dbReference type="AlphaFoldDB" id="A0A7C3WTJ7"/>
<feature type="binding site" evidence="8">
    <location>
        <position position="297"/>
    </location>
    <ligand>
        <name>[4Fe-4S] cluster</name>
        <dbReference type="ChEBI" id="CHEBI:49883"/>
    </ligand>
</feature>
<dbReference type="HAMAP" id="MF_01027">
    <property type="entry name" value="LeuC_type2"/>
    <property type="match status" value="1"/>
</dbReference>
<keyword evidence="4 8" id="KW-0408">Iron</keyword>
<feature type="domain" description="Aconitase/3-isopropylmalate dehydratase large subunit alpha/beta/alpha" evidence="9">
    <location>
        <begin position="7"/>
        <end position="284"/>
    </location>
</feature>
<keyword evidence="3 8" id="KW-0479">Metal-binding</keyword>
<dbReference type="NCBIfam" id="TIGR01343">
    <property type="entry name" value="hacA_fam"/>
    <property type="match status" value="1"/>
</dbReference>
<comment type="cofactor">
    <cofactor evidence="8">
        <name>[4Fe-4S] cluster</name>
        <dbReference type="ChEBI" id="CHEBI:49883"/>
    </cofactor>
    <text evidence="8">Binds 1 [4Fe-4S] cluster per subunit.</text>
</comment>
<evidence type="ECO:0000256" key="1">
    <source>
        <dbReference type="ARBA" id="ARBA00022430"/>
    </source>
</evidence>
<dbReference type="PROSITE" id="PS01244">
    <property type="entry name" value="ACONITASE_2"/>
    <property type="match status" value="1"/>
</dbReference>
<dbReference type="InterPro" id="IPR006251">
    <property type="entry name" value="Homoacnase/IPMdehydase_lsu"/>
</dbReference>
<reference evidence="10" key="1">
    <citation type="journal article" date="2020" name="mSystems">
        <title>Genome- and Community-Level Interaction Insights into Carbon Utilization and Element Cycling Functions of Hydrothermarchaeota in Hydrothermal Sediment.</title>
        <authorList>
            <person name="Zhou Z."/>
            <person name="Liu Y."/>
            <person name="Xu W."/>
            <person name="Pan J."/>
            <person name="Luo Z.H."/>
            <person name="Li M."/>
        </authorList>
    </citation>
    <scope>NUCLEOTIDE SEQUENCE [LARGE SCALE GENOMIC DNA]</scope>
    <source>
        <strain evidence="10">SpSt-751</strain>
    </source>
</reference>
<dbReference type="Pfam" id="PF00330">
    <property type="entry name" value="Aconitase"/>
    <property type="match status" value="1"/>
</dbReference>